<keyword evidence="2" id="KW-1185">Reference proteome</keyword>
<sequence length="130" mass="14619">HWAPTALLVQLRRVYPRGLSFLCSYRTSFAQLRASLWLAHGATSRFWPGATLTVVFTRLTIPASGGHPASNFDQTTSSICWLLLASLQPPGRKTNFLPCFLFVSTWSPNLELCFSRRSLFIDQCENQSPL</sequence>
<gene>
    <name evidence="1" type="ORF">FA13DRAFT_1685334</name>
</gene>
<protein>
    <submittedName>
        <fullName evidence="1">Uncharacterized protein</fullName>
    </submittedName>
</protein>
<proteinExistence type="predicted"/>
<dbReference type="Proteomes" id="UP000298030">
    <property type="component" value="Unassembled WGS sequence"/>
</dbReference>
<dbReference type="AlphaFoldDB" id="A0A4Y7TKR5"/>
<reference evidence="1 2" key="1">
    <citation type="journal article" date="2019" name="Nat. Ecol. Evol.">
        <title>Megaphylogeny resolves global patterns of mushroom evolution.</title>
        <authorList>
            <person name="Varga T."/>
            <person name="Krizsan K."/>
            <person name="Foldi C."/>
            <person name="Dima B."/>
            <person name="Sanchez-Garcia M."/>
            <person name="Sanchez-Ramirez S."/>
            <person name="Szollosi G.J."/>
            <person name="Szarkandi J.G."/>
            <person name="Papp V."/>
            <person name="Albert L."/>
            <person name="Andreopoulos W."/>
            <person name="Angelini C."/>
            <person name="Antonin V."/>
            <person name="Barry K.W."/>
            <person name="Bougher N.L."/>
            <person name="Buchanan P."/>
            <person name="Buyck B."/>
            <person name="Bense V."/>
            <person name="Catcheside P."/>
            <person name="Chovatia M."/>
            <person name="Cooper J."/>
            <person name="Damon W."/>
            <person name="Desjardin D."/>
            <person name="Finy P."/>
            <person name="Geml J."/>
            <person name="Haridas S."/>
            <person name="Hughes K."/>
            <person name="Justo A."/>
            <person name="Karasinski D."/>
            <person name="Kautmanova I."/>
            <person name="Kiss B."/>
            <person name="Kocsube S."/>
            <person name="Kotiranta H."/>
            <person name="LaButti K.M."/>
            <person name="Lechner B.E."/>
            <person name="Liimatainen K."/>
            <person name="Lipzen A."/>
            <person name="Lukacs Z."/>
            <person name="Mihaltcheva S."/>
            <person name="Morgado L.N."/>
            <person name="Niskanen T."/>
            <person name="Noordeloos M.E."/>
            <person name="Ohm R.A."/>
            <person name="Ortiz-Santana B."/>
            <person name="Ovrebo C."/>
            <person name="Racz N."/>
            <person name="Riley R."/>
            <person name="Savchenko A."/>
            <person name="Shiryaev A."/>
            <person name="Soop K."/>
            <person name="Spirin V."/>
            <person name="Szebenyi C."/>
            <person name="Tomsovsky M."/>
            <person name="Tulloss R.E."/>
            <person name="Uehling J."/>
            <person name="Grigoriev I.V."/>
            <person name="Vagvolgyi C."/>
            <person name="Papp T."/>
            <person name="Martin F.M."/>
            <person name="Miettinen O."/>
            <person name="Hibbett D.S."/>
            <person name="Nagy L.G."/>
        </authorList>
    </citation>
    <scope>NUCLEOTIDE SEQUENCE [LARGE SCALE GENOMIC DNA]</scope>
    <source>
        <strain evidence="1 2">FP101781</strain>
    </source>
</reference>
<dbReference type="EMBL" id="QPFP01000009">
    <property type="protein sequence ID" value="TEB34785.1"/>
    <property type="molecule type" value="Genomic_DNA"/>
</dbReference>
<comment type="caution">
    <text evidence="1">The sequence shown here is derived from an EMBL/GenBank/DDBJ whole genome shotgun (WGS) entry which is preliminary data.</text>
</comment>
<organism evidence="1 2">
    <name type="scientific">Coprinellus micaceus</name>
    <name type="common">Glistening ink-cap mushroom</name>
    <name type="synonym">Coprinus micaceus</name>
    <dbReference type="NCBI Taxonomy" id="71717"/>
    <lineage>
        <taxon>Eukaryota</taxon>
        <taxon>Fungi</taxon>
        <taxon>Dikarya</taxon>
        <taxon>Basidiomycota</taxon>
        <taxon>Agaricomycotina</taxon>
        <taxon>Agaricomycetes</taxon>
        <taxon>Agaricomycetidae</taxon>
        <taxon>Agaricales</taxon>
        <taxon>Agaricineae</taxon>
        <taxon>Psathyrellaceae</taxon>
        <taxon>Coprinellus</taxon>
    </lineage>
</organism>
<evidence type="ECO:0000313" key="1">
    <source>
        <dbReference type="EMBL" id="TEB34785.1"/>
    </source>
</evidence>
<evidence type="ECO:0000313" key="2">
    <source>
        <dbReference type="Proteomes" id="UP000298030"/>
    </source>
</evidence>
<accession>A0A4Y7TKR5</accession>
<name>A0A4Y7TKR5_COPMI</name>
<feature type="non-terminal residue" evidence="1">
    <location>
        <position position="1"/>
    </location>
</feature>